<keyword evidence="2 4" id="KW-1133">Transmembrane helix</keyword>
<feature type="transmembrane region" description="Helical" evidence="4">
    <location>
        <begin position="57"/>
        <end position="75"/>
    </location>
</feature>
<evidence type="ECO:0000256" key="3">
    <source>
        <dbReference type="ARBA" id="ARBA00023136"/>
    </source>
</evidence>
<proteinExistence type="predicted"/>
<reference evidence="5 7" key="1">
    <citation type="journal article" date="2011" name="Nature">
        <title>The Medicago genome provides insight into the evolution of rhizobial symbioses.</title>
        <authorList>
            <person name="Young N.D."/>
            <person name="Debelle F."/>
            <person name="Oldroyd G.E."/>
            <person name="Geurts R."/>
            <person name="Cannon S.B."/>
            <person name="Udvardi M.K."/>
            <person name="Benedito V.A."/>
            <person name="Mayer K.F."/>
            <person name="Gouzy J."/>
            <person name="Schoof H."/>
            <person name="Van de Peer Y."/>
            <person name="Proost S."/>
            <person name="Cook D.R."/>
            <person name="Meyers B.C."/>
            <person name="Spannagl M."/>
            <person name="Cheung F."/>
            <person name="De Mita S."/>
            <person name="Krishnakumar V."/>
            <person name="Gundlach H."/>
            <person name="Zhou S."/>
            <person name="Mudge J."/>
            <person name="Bharti A.K."/>
            <person name="Murray J.D."/>
            <person name="Naoumkina M.A."/>
            <person name="Rosen B."/>
            <person name="Silverstein K.A."/>
            <person name="Tang H."/>
            <person name="Rombauts S."/>
            <person name="Zhao P.X."/>
            <person name="Zhou P."/>
            <person name="Barbe V."/>
            <person name="Bardou P."/>
            <person name="Bechner M."/>
            <person name="Bellec A."/>
            <person name="Berger A."/>
            <person name="Berges H."/>
            <person name="Bidwell S."/>
            <person name="Bisseling T."/>
            <person name="Choisne N."/>
            <person name="Couloux A."/>
            <person name="Denny R."/>
            <person name="Deshpande S."/>
            <person name="Dai X."/>
            <person name="Doyle J.J."/>
            <person name="Dudez A.M."/>
            <person name="Farmer A.D."/>
            <person name="Fouteau S."/>
            <person name="Franken C."/>
            <person name="Gibelin C."/>
            <person name="Gish J."/>
            <person name="Goldstein S."/>
            <person name="Gonzalez A.J."/>
            <person name="Green P.J."/>
            <person name="Hallab A."/>
            <person name="Hartog M."/>
            <person name="Hua A."/>
            <person name="Humphray S.J."/>
            <person name="Jeong D.H."/>
            <person name="Jing Y."/>
            <person name="Jocker A."/>
            <person name="Kenton S.M."/>
            <person name="Kim D.J."/>
            <person name="Klee K."/>
            <person name="Lai H."/>
            <person name="Lang C."/>
            <person name="Lin S."/>
            <person name="Macmil S.L."/>
            <person name="Magdelenat G."/>
            <person name="Matthews L."/>
            <person name="McCorrison J."/>
            <person name="Monaghan E.L."/>
            <person name="Mun J.H."/>
            <person name="Najar F.Z."/>
            <person name="Nicholson C."/>
            <person name="Noirot C."/>
            <person name="O'Bleness M."/>
            <person name="Paule C.R."/>
            <person name="Poulain J."/>
            <person name="Prion F."/>
            <person name="Qin B."/>
            <person name="Qu C."/>
            <person name="Retzel E.F."/>
            <person name="Riddle C."/>
            <person name="Sallet E."/>
            <person name="Samain S."/>
            <person name="Samson N."/>
            <person name="Sanders I."/>
            <person name="Saurat O."/>
            <person name="Scarpelli C."/>
            <person name="Schiex T."/>
            <person name="Segurens B."/>
            <person name="Severin A.J."/>
            <person name="Sherrier D.J."/>
            <person name="Shi R."/>
            <person name="Sims S."/>
            <person name="Singer S.R."/>
            <person name="Sinharoy S."/>
            <person name="Sterck L."/>
            <person name="Viollet A."/>
            <person name="Wang B.B."/>
            <person name="Wang K."/>
            <person name="Wang M."/>
            <person name="Wang X."/>
            <person name="Warfsmann J."/>
            <person name="Weissenbach J."/>
            <person name="White D.D."/>
            <person name="White J.D."/>
            <person name="Wiley G.B."/>
            <person name="Wincker P."/>
            <person name="Xing Y."/>
            <person name="Yang L."/>
            <person name="Yao Z."/>
            <person name="Ying F."/>
            <person name="Zhai J."/>
            <person name="Zhou L."/>
            <person name="Zuber A."/>
            <person name="Denarie J."/>
            <person name="Dixon R.A."/>
            <person name="May G.D."/>
            <person name="Schwartz D.C."/>
            <person name="Rogers J."/>
            <person name="Quetier F."/>
            <person name="Town C.D."/>
            <person name="Roe B.A."/>
        </authorList>
    </citation>
    <scope>NUCLEOTIDE SEQUENCE [LARGE SCALE GENOMIC DNA]</scope>
    <source>
        <strain evidence="5">A17</strain>
        <strain evidence="6 7">cv. Jemalong A17</strain>
    </source>
</reference>
<reference evidence="6" key="3">
    <citation type="submission" date="2015-04" db="UniProtKB">
        <authorList>
            <consortium name="EnsemblPlants"/>
        </authorList>
    </citation>
    <scope>IDENTIFICATION</scope>
    <source>
        <strain evidence="6">cv. Jemalong A17</strain>
    </source>
</reference>
<dbReference type="PANTHER" id="PTHR31218">
    <property type="entry name" value="WAT1-RELATED PROTEIN"/>
    <property type="match status" value="1"/>
</dbReference>
<evidence type="ECO:0000256" key="1">
    <source>
        <dbReference type="ARBA" id="ARBA00022692"/>
    </source>
</evidence>
<keyword evidence="7" id="KW-1185">Reference proteome</keyword>
<dbReference type="InterPro" id="IPR030184">
    <property type="entry name" value="WAT1-related"/>
</dbReference>
<evidence type="ECO:0000313" key="5">
    <source>
        <dbReference type="EMBL" id="KEH42706.1"/>
    </source>
</evidence>
<dbReference type="HOGENOM" id="CLU_1809053_0_0_1"/>
<dbReference type="GO" id="GO:0016020">
    <property type="term" value="C:membrane"/>
    <property type="evidence" value="ECO:0007669"/>
    <property type="project" value="InterPro"/>
</dbReference>
<gene>
    <name evidence="5" type="ordered locus">MTR_1g073980</name>
</gene>
<dbReference type="EnsemblPlants" id="KEH42706">
    <property type="protein sequence ID" value="KEH42706"/>
    <property type="gene ID" value="MTR_1g073980"/>
</dbReference>
<dbReference type="EMBL" id="CM001217">
    <property type="protein sequence ID" value="KEH42706.1"/>
    <property type="molecule type" value="Genomic_DNA"/>
</dbReference>
<reference evidence="5 7" key="2">
    <citation type="journal article" date="2014" name="BMC Genomics">
        <title>An improved genome release (version Mt4.0) for the model legume Medicago truncatula.</title>
        <authorList>
            <person name="Tang H."/>
            <person name="Krishnakumar V."/>
            <person name="Bidwell S."/>
            <person name="Rosen B."/>
            <person name="Chan A."/>
            <person name="Zhou S."/>
            <person name="Gentzbittel L."/>
            <person name="Childs K.L."/>
            <person name="Yandell M."/>
            <person name="Gundlach H."/>
            <person name="Mayer K.F."/>
            <person name="Schwartz D.C."/>
            <person name="Town C.D."/>
        </authorList>
    </citation>
    <scope>GENOME REANNOTATION</scope>
    <source>
        <strain evidence="5">A17</strain>
        <strain evidence="6 7">cv. Jemalong A17</strain>
    </source>
</reference>
<keyword evidence="3 4" id="KW-0472">Membrane</keyword>
<evidence type="ECO:0000256" key="2">
    <source>
        <dbReference type="ARBA" id="ARBA00022989"/>
    </source>
</evidence>
<protein>
    <submittedName>
        <fullName evidence="5">Transmembrane protein, putative</fullName>
    </submittedName>
</protein>
<organism evidence="5 7">
    <name type="scientific">Medicago truncatula</name>
    <name type="common">Barrel medic</name>
    <name type="synonym">Medicago tribuloides</name>
    <dbReference type="NCBI Taxonomy" id="3880"/>
    <lineage>
        <taxon>Eukaryota</taxon>
        <taxon>Viridiplantae</taxon>
        <taxon>Streptophyta</taxon>
        <taxon>Embryophyta</taxon>
        <taxon>Tracheophyta</taxon>
        <taxon>Spermatophyta</taxon>
        <taxon>Magnoliopsida</taxon>
        <taxon>eudicotyledons</taxon>
        <taxon>Gunneridae</taxon>
        <taxon>Pentapetalae</taxon>
        <taxon>rosids</taxon>
        <taxon>fabids</taxon>
        <taxon>Fabales</taxon>
        <taxon>Fabaceae</taxon>
        <taxon>Papilionoideae</taxon>
        <taxon>50 kb inversion clade</taxon>
        <taxon>NPAAA clade</taxon>
        <taxon>Hologalegina</taxon>
        <taxon>IRL clade</taxon>
        <taxon>Trifolieae</taxon>
        <taxon>Medicago</taxon>
    </lineage>
</organism>
<evidence type="ECO:0000313" key="6">
    <source>
        <dbReference type="EnsemblPlants" id="KEH42706"/>
    </source>
</evidence>
<dbReference type="Proteomes" id="UP000002051">
    <property type="component" value="Unassembled WGS sequence"/>
</dbReference>
<accession>A0A072VM51</accession>
<dbReference type="GO" id="GO:0022857">
    <property type="term" value="F:transmembrane transporter activity"/>
    <property type="evidence" value="ECO:0007669"/>
    <property type="project" value="InterPro"/>
</dbReference>
<evidence type="ECO:0000313" key="7">
    <source>
        <dbReference type="Proteomes" id="UP000002051"/>
    </source>
</evidence>
<keyword evidence="1 4" id="KW-0812">Transmembrane</keyword>
<feature type="transmembrane region" description="Helical" evidence="4">
    <location>
        <begin position="95"/>
        <end position="117"/>
    </location>
</feature>
<name>A0A072VM51_MEDTR</name>
<dbReference type="STRING" id="3880.A0A072VM51"/>
<evidence type="ECO:0000256" key="4">
    <source>
        <dbReference type="SAM" id="Phobius"/>
    </source>
</evidence>
<dbReference type="AlphaFoldDB" id="A0A072VM51"/>
<sequence length="143" mass="16655">MGYWKSKNSNDSLDINHKIFQRKRTHHVTMDGLNLAINAFGKQKHPLIKRYPAQLSLTSWMCFMGAAQSAIFTVIVEQNNPSAWIIGLNIDLWSIIYWELFECGSALVLRTGVLRGVRWGRQRIMRYVIDVIEKEINIKYDIE</sequence>